<dbReference type="PANTHER" id="PTHR13968:SF26">
    <property type="entry name" value="RRM DOMAIN-CONTAINING PROTEIN"/>
    <property type="match status" value="1"/>
</dbReference>
<organism evidence="4 5">
    <name type="scientific">Ascoidea rubescens DSM 1968</name>
    <dbReference type="NCBI Taxonomy" id="1344418"/>
    <lineage>
        <taxon>Eukaryota</taxon>
        <taxon>Fungi</taxon>
        <taxon>Dikarya</taxon>
        <taxon>Ascomycota</taxon>
        <taxon>Saccharomycotina</taxon>
        <taxon>Saccharomycetes</taxon>
        <taxon>Ascoideaceae</taxon>
        <taxon>Ascoidea</taxon>
    </lineage>
</organism>
<dbReference type="Pfam" id="PF00076">
    <property type="entry name" value="RRM_1"/>
    <property type="match status" value="1"/>
</dbReference>
<dbReference type="EMBL" id="KV454481">
    <property type="protein sequence ID" value="ODV60601.1"/>
    <property type="molecule type" value="Genomic_DNA"/>
</dbReference>
<dbReference type="GeneID" id="30963454"/>
<accession>A0A1D2VG19</accession>
<dbReference type="STRING" id="1344418.A0A1D2VG19"/>
<feature type="non-terminal residue" evidence="4">
    <location>
        <position position="70"/>
    </location>
</feature>
<dbReference type="RefSeq" id="XP_020046908.1">
    <property type="nucleotide sequence ID" value="XM_020189818.1"/>
</dbReference>
<proteinExistence type="predicted"/>
<evidence type="ECO:0000259" key="3">
    <source>
        <dbReference type="PROSITE" id="PS50102"/>
    </source>
</evidence>
<dbReference type="AlphaFoldDB" id="A0A1D2VG19"/>
<protein>
    <submittedName>
        <fullName evidence="4">Nab3 Rrm Ucuu complex</fullName>
    </submittedName>
</protein>
<feature type="non-terminal residue" evidence="4">
    <location>
        <position position="1"/>
    </location>
</feature>
<evidence type="ECO:0000256" key="2">
    <source>
        <dbReference type="PROSITE-ProRule" id="PRU00176"/>
    </source>
</evidence>
<dbReference type="InterPro" id="IPR051186">
    <property type="entry name" value="RRM_HNRPC/RALY_subfam"/>
</dbReference>
<sequence>SRLFIGNLPANSITKQNMWRIFNQYGDVIQISIKEGFGFCQFRTIDQCSAAIEGESNVPLRGKVMHLEIS</sequence>
<keyword evidence="5" id="KW-1185">Reference proteome</keyword>
<dbReference type="InterPro" id="IPR035979">
    <property type="entry name" value="RBD_domain_sf"/>
</dbReference>
<name>A0A1D2VG19_9ASCO</name>
<dbReference type="InParanoid" id="A0A1D2VG19"/>
<evidence type="ECO:0000313" key="4">
    <source>
        <dbReference type="EMBL" id="ODV60601.1"/>
    </source>
</evidence>
<dbReference type="InterPro" id="IPR012677">
    <property type="entry name" value="Nucleotide-bd_a/b_plait_sf"/>
</dbReference>
<dbReference type="GO" id="GO:0003723">
    <property type="term" value="F:RNA binding"/>
    <property type="evidence" value="ECO:0007669"/>
    <property type="project" value="UniProtKB-UniRule"/>
</dbReference>
<dbReference type="SUPFAM" id="SSF54928">
    <property type="entry name" value="RNA-binding domain, RBD"/>
    <property type="match status" value="1"/>
</dbReference>
<dbReference type="PANTHER" id="PTHR13968">
    <property type="entry name" value="HETEROGENEOUS NUCLEAR RIBONUCLEOPROTEIN"/>
    <property type="match status" value="1"/>
</dbReference>
<dbReference type="InterPro" id="IPR000504">
    <property type="entry name" value="RRM_dom"/>
</dbReference>
<dbReference type="SMART" id="SM00360">
    <property type="entry name" value="RRM"/>
    <property type="match status" value="1"/>
</dbReference>
<evidence type="ECO:0000313" key="5">
    <source>
        <dbReference type="Proteomes" id="UP000095038"/>
    </source>
</evidence>
<feature type="domain" description="RRM" evidence="3">
    <location>
        <begin position="1"/>
        <end position="70"/>
    </location>
</feature>
<keyword evidence="1 2" id="KW-0694">RNA-binding</keyword>
<dbReference type="PROSITE" id="PS50102">
    <property type="entry name" value="RRM"/>
    <property type="match status" value="1"/>
</dbReference>
<evidence type="ECO:0000256" key="1">
    <source>
        <dbReference type="ARBA" id="ARBA00022884"/>
    </source>
</evidence>
<dbReference type="Proteomes" id="UP000095038">
    <property type="component" value="Unassembled WGS sequence"/>
</dbReference>
<reference evidence="5" key="1">
    <citation type="submission" date="2016-05" db="EMBL/GenBank/DDBJ databases">
        <title>Comparative genomics of biotechnologically important yeasts.</title>
        <authorList>
            <consortium name="DOE Joint Genome Institute"/>
            <person name="Riley R."/>
            <person name="Haridas S."/>
            <person name="Wolfe K.H."/>
            <person name="Lopes M.R."/>
            <person name="Hittinger C.T."/>
            <person name="Goker M."/>
            <person name="Salamov A."/>
            <person name="Wisecaver J."/>
            <person name="Long T.M."/>
            <person name="Aerts A.L."/>
            <person name="Barry K."/>
            <person name="Choi C."/>
            <person name="Clum A."/>
            <person name="Coughlan A.Y."/>
            <person name="Deshpande S."/>
            <person name="Douglass A.P."/>
            <person name="Hanson S.J."/>
            <person name="Klenk H.-P."/>
            <person name="Labutti K."/>
            <person name="Lapidus A."/>
            <person name="Lindquist E."/>
            <person name="Lipzen A."/>
            <person name="Meier-Kolthoff J.P."/>
            <person name="Ohm R.A."/>
            <person name="Otillar R.P."/>
            <person name="Pangilinan J."/>
            <person name="Peng Y."/>
            <person name="Rokas A."/>
            <person name="Rosa C.A."/>
            <person name="Scheuner C."/>
            <person name="Sibirny A.A."/>
            <person name="Slot J.C."/>
            <person name="Stielow J.B."/>
            <person name="Sun H."/>
            <person name="Kurtzman C.P."/>
            <person name="Blackwell M."/>
            <person name="Grigoriev I.V."/>
            <person name="Jeffries T.W."/>
        </authorList>
    </citation>
    <scope>NUCLEOTIDE SEQUENCE [LARGE SCALE GENOMIC DNA]</scope>
    <source>
        <strain evidence="5">DSM 1968</strain>
    </source>
</reference>
<gene>
    <name evidence="4" type="ORF">ASCRUDRAFT_23972</name>
</gene>
<dbReference type="Gene3D" id="3.30.70.330">
    <property type="match status" value="1"/>
</dbReference>
<dbReference type="OrthoDB" id="10044938at2759"/>